<name>A0ABT3ZMV0_9BURK</name>
<protein>
    <recommendedName>
        <fullName evidence="4">Translation initiation factor IF-2</fullName>
    </recommendedName>
</protein>
<comment type="caution">
    <text evidence="2">The sequence shown here is derived from an EMBL/GenBank/DDBJ whole genome shotgun (WGS) entry which is preliminary data.</text>
</comment>
<feature type="region of interest" description="Disordered" evidence="1">
    <location>
        <begin position="88"/>
        <end position="188"/>
    </location>
</feature>
<evidence type="ECO:0000313" key="2">
    <source>
        <dbReference type="EMBL" id="MCY0387844.1"/>
    </source>
</evidence>
<evidence type="ECO:0000313" key="3">
    <source>
        <dbReference type="Proteomes" id="UP001082899"/>
    </source>
</evidence>
<sequence>MTTRMRPVTTLLRSGVPALRRTLARLATAGACLALAACVVPPYGGYAGYSGQPAYIETGPAYYAPAPYYGAVEGGAAYYYDAGPRWRGPPPDHGEGPRFGPRGGAQDGRGQPGPGRDGEPGRTQQGGPGQAAQGSQPARSGLATGARPGDGGVRSGGGEGRWNGGSGGHAAPGRAAPTGGARGAGEGG</sequence>
<feature type="compositionally biased region" description="Low complexity" evidence="1">
    <location>
        <begin position="130"/>
        <end position="147"/>
    </location>
</feature>
<gene>
    <name evidence="2" type="ORF">OVY01_11480</name>
</gene>
<accession>A0ABT3ZMV0</accession>
<dbReference type="RefSeq" id="WP_267847554.1">
    <property type="nucleotide sequence ID" value="NZ_JAPMXC010000001.1"/>
</dbReference>
<evidence type="ECO:0008006" key="4">
    <source>
        <dbReference type="Google" id="ProtNLM"/>
    </source>
</evidence>
<organism evidence="2 3">
    <name type="scientific">Robbsia betulipollinis</name>
    <dbReference type="NCBI Taxonomy" id="2981849"/>
    <lineage>
        <taxon>Bacteria</taxon>
        <taxon>Pseudomonadati</taxon>
        <taxon>Pseudomonadota</taxon>
        <taxon>Betaproteobacteria</taxon>
        <taxon>Burkholderiales</taxon>
        <taxon>Burkholderiaceae</taxon>
        <taxon>Robbsia</taxon>
    </lineage>
</organism>
<dbReference type="EMBL" id="JAPMXC010000001">
    <property type="protein sequence ID" value="MCY0387844.1"/>
    <property type="molecule type" value="Genomic_DNA"/>
</dbReference>
<dbReference type="Proteomes" id="UP001082899">
    <property type="component" value="Unassembled WGS sequence"/>
</dbReference>
<keyword evidence="3" id="KW-1185">Reference proteome</keyword>
<reference evidence="2" key="1">
    <citation type="submission" date="2022-11" db="EMBL/GenBank/DDBJ databases">
        <title>Robbsia betulipollinis sp. nov., isolated from pollen of birch (Betula pendula).</title>
        <authorList>
            <person name="Shi H."/>
            <person name="Ambika Manirajan B."/>
            <person name="Ratering S."/>
            <person name="Geissler-Plaum R."/>
            <person name="Schnell S."/>
        </authorList>
    </citation>
    <scope>NUCLEOTIDE SEQUENCE</scope>
    <source>
        <strain evidence="2">Bb-Pol-6</strain>
    </source>
</reference>
<feature type="compositionally biased region" description="Gly residues" evidence="1">
    <location>
        <begin position="101"/>
        <end position="115"/>
    </location>
</feature>
<evidence type="ECO:0000256" key="1">
    <source>
        <dbReference type="SAM" id="MobiDB-lite"/>
    </source>
</evidence>
<feature type="compositionally biased region" description="Gly residues" evidence="1">
    <location>
        <begin position="148"/>
        <end position="170"/>
    </location>
</feature>
<proteinExistence type="predicted"/>